<dbReference type="InterPro" id="IPR000119">
    <property type="entry name" value="Hist_DNA-bd"/>
</dbReference>
<dbReference type="SMART" id="SM00411">
    <property type="entry name" value="BHL"/>
    <property type="match status" value="1"/>
</dbReference>
<dbReference type="Gene3D" id="4.10.520.10">
    <property type="entry name" value="IHF-like DNA-binding proteins"/>
    <property type="match status" value="1"/>
</dbReference>
<evidence type="ECO:0000313" key="2">
    <source>
        <dbReference type="EMBL" id="QIW89912.1"/>
    </source>
</evidence>
<dbReference type="EMBL" id="MT254578">
    <property type="protein sequence ID" value="QIW89912.1"/>
    <property type="molecule type" value="Genomic_DNA"/>
</dbReference>
<dbReference type="Proteomes" id="UP000503405">
    <property type="component" value="Segment"/>
</dbReference>
<sequence>MKVLNLTELIHEVWKDERVRELKIRKSEVKVIVKVAVDHMVKGLLQYGKLKVMGLFTLDIRKAKGRRMRHPQTGEIMHSKDYHKVGLEPSKKLKDGLKKFK</sequence>
<keyword evidence="2" id="KW-0238">DNA-binding</keyword>
<dbReference type="Pfam" id="PF00216">
    <property type="entry name" value="Bac_DNA_binding"/>
    <property type="match status" value="1"/>
</dbReference>
<dbReference type="SUPFAM" id="SSF47729">
    <property type="entry name" value="IHF-like DNA-binding proteins"/>
    <property type="match status" value="1"/>
</dbReference>
<dbReference type="InterPro" id="IPR010992">
    <property type="entry name" value="IHF-like_DNA-bd_dom_sf"/>
</dbReference>
<dbReference type="GO" id="GO:0003677">
    <property type="term" value="F:DNA binding"/>
    <property type="evidence" value="ECO:0007669"/>
    <property type="project" value="UniProtKB-KW"/>
</dbReference>
<protein>
    <submittedName>
        <fullName evidence="2">DNA-binding protein</fullName>
    </submittedName>
</protein>
<organism evidence="2 3">
    <name type="scientific">Bacillus phage Izhevsk</name>
    <dbReference type="NCBI Taxonomy" id="2724322"/>
    <lineage>
        <taxon>Viruses</taxon>
        <taxon>Duplodnaviria</taxon>
        <taxon>Heunggongvirae</taxon>
        <taxon>Uroviricota</taxon>
        <taxon>Caudoviricetes</taxon>
        <taxon>Joanripponvirinae</taxon>
        <taxon>Tsamsavirus</taxon>
        <taxon>Tsamsavirus izhevsk</taxon>
    </lineage>
</organism>
<evidence type="ECO:0000313" key="3">
    <source>
        <dbReference type="Proteomes" id="UP000503405"/>
    </source>
</evidence>
<reference evidence="2 3" key="1">
    <citation type="submission" date="2020-03" db="EMBL/GenBank/DDBJ databases">
        <authorList>
            <person name="Skorynina A."/>
            <person name="Kazantseva O."/>
            <person name="Baycher S."/>
            <person name="Piligrimova E."/>
            <person name="Kuliabin V."/>
            <person name="Shadrin A."/>
        </authorList>
    </citation>
    <scope>NUCLEOTIDE SEQUENCE [LARGE SCALE GENOMIC DNA]</scope>
</reference>
<name>A0A6H0X6Q1_9CAUD</name>
<accession>A0A6H0X6Q1</accession>
<dbReference type="GO" id="GO:0030527">
    <property type="term" value="F:structural constituent of chromatin"/>
    <property type="evidence" value="ECO:0007669"/>
    <property type="project" value="InterPro"/>
</dbReference>
<keyword evidence="3" id="KW-1185">Reference proteome</keyword>
<evidence type="ECO:0000256" key="1">
    <source>
        <dbReference type="RuleBase" id="RU003939"/>
    </source>
</evidence>
<gene>
    <name evidence="2" type="ORF">Izhevsk_231</name>
</gene>
<proteinExistence type="inferred from homology"/>
<comment type="similarity">
    <text evidence="1">Belongs to the bacterial histone-like protein family.</text>
</comment>